<dbReference type="RefSeq" id="WP_152839415.1">
    <property type="nucleotide sequence ID" value="NZ_WHUG01000007.1"/>
</dbReference>
<dbReference type="Pfam" id="PF24733">
    <property type="entry name" value="DUF7684"/>
    <property type="match status" value="1"/>
</dbReference>
<comment type="caution">
    <text evidence="2">The sequence shown here is derived from an EMBL/GenBank/DDBJ whole genome shotgun (WGS) entry which is preliminary data.</text>
</comment>
<evidence type="ECO:0000313" key="3">
    <source>
        <dbReference type="Proteomes" id="UP000440498"/>
    </source>
</evidence>
<gene>
    <name evidence="2" type="ORF">GEV02_18845</name>
</gene>
<evidence type="ECO:0000259" key="1">
    <source>
        <dbReference type="Pfam" id="PF24733"/>
    </source>
</evidence>
<protein>
    <recommendedName>
        <fullName evidence="1">DUF7684 domain-containing protein</fullName>
    </recommendedName>
</protein>
<dbReference type="AlphaFoldDB" id="A0A6A7N5R1"/>
<keyword evidence="3" id="KW-1185">Reference proteome</keyword>
<dbReference type="EMBL" id="WHUG01000007">
    <property type="protein sequence ID" value="MQA40212.1"/>
    <property type="molecule type" value="Genomic_DNA"/>
</dbReference>
<feature type="domain" description="DUF7684" evidence="1">
    <location>
        <begin position="6"/>
        <end position="140"/>
    </location>
</feature>
<accession>A0A6A7N5R1</accession>
<dbReference type="InterPro" id="IPR056101">
    <property type="entry name" value="DUF7684"/>
</dbReference>
<sequence length="141" mass="16258">MQKPVIRYLHLTPDSDLPALEGLSQFKAVLVVEADVAEMTMWETSRALVAAGCAYALAWGKECEQWHDAIDDAYLEATNYEDVPEEQHVVTTWHEDEELSEVFWFAQHRAVHPAHELRETLILHIADTPRREELEAEYRDA</sequence>
<evidence type="ECO:0000313" key="2">
    <source>
        <dbReference type="EMBL" id="MQA40212.1"/>
    </source>
</evidence>
<reference evidence="2 3" key="1">
    <citation type="submission" date="2019-10" db="EMBL/GenBank/DDBJ databases">
        <title>Two novel species isolated from a subtropical stream in China.</title>
        <authorList>
            <person name="Lu H."/>
        </authorList>
    </citation>
    <scope>NUCLEOTIDE SEQUENCE [LARGE SCALE GENOMIC DNA]</scope>
    <source>
        <strain evidence="2 3">FT29W</strain>
    </source>
</reference>
<dbReference type="Proteomes" id="UP000440498">
    <property type="component" value="Unassembled WGS sequence"/>
</dbReference>
<organism evidence="2 3">
    <name type="scientific">Rugamonas aquatica</name>
    <dbReference type="NCBI Taxonomy" id="2743357"/>
    <lineage>
        <taxon>Bacteria</taxon>
        <taxon>Pseudomonadati</taxon>
        <taxon>Pseudomonadota</taxon>
        <taxon>Betaproteobacteria</taxon>
        <taxon>Burkholderiales</taxon>
        <taxon>Oxalobacteraceae</taxon>
        <taxon>Telluria group</taxon>
        <taxon>Rugamonas</taxon>
    </lineage>
</organism>
<proteinExistence type="predicted"/>
<name>A0A6A7N5R1_9BURK</name>